<evidence type="ECO:0000313" key="6">
    <source>
        <dbReference type="EMBL" id="MBB3661939.1"/>
    </source>
</evidence>
<organism evidence="6 7">
    <name type="scientific">Prauserella sediminis</name>
    <dbReference type="NCBI Taxonomy" id="577680"/>
    <lineage>
        <taxon>Bacteria</taxon>
        <taxon>Bacillati</taxon>
        <taxon>Actinomycetota</taxon>
        <taxon>Actinomycetes</taxon>
        <taxon>Pseudonocardiales</taxon>
        <taxon>Pseudonocardiaceae</taxon>
        <taxon>Prauserella</taxon>
        <taxon>Prauserella salsuginis group</taxon>
    </lineage>
</organism>
<protein>
    <submittedName>
        <fullName evidence="6">DNA-binding GntR family transcriptional regulator</fullName>
    </submittedName>
</protein>
<gene>
    <name evidence="6" type="ORF">FB384_000843</name>
</gene>
<evidence type="ECO:0000313" key="7">
    <source>
        <dbReference type="Proteomes" id="UP000564573"/>
    </source>
</evidence>
<dbReference type="RefSeq" id="WP_183779318.1">
    <property type="nucleotide sequence ID" value="NZ_JACIBS010000001.1"/>
</dbReference>
<feature type="compositionally biased region" description="Basic and acidic residues" evidence="4">
    <location>
        <begin position="23"/>
        <end position="40"/>
    </location>
</feature>
<keyword evidence="7" id="KW-1185">Reference proteome</keyword>
<dbReference type="PROSITE" id="PS50949">
    <property type="entry name" value="HTH_GNTR"/>
    <property type="match status" value="1"/>
</dbReference>
<dbReference type="PANTHER" id="PTHR43537">
    <property type="entry name" value="TRANSCRIPTIONAL REGULATOR, GNTR FAMILY"/>
    <property type="match status" value="1"/>
</dbReference>
<name>A0A839XJK4_9PSEU</name>
<dbReference type="Pfam" id="PF00392">
    <property type="entry name" value="GntR"/>
    <property type="match status" value="1"/>
</dbReference>
<dbReference type="InterPro" id="IPR036388">
    <property type="entry name" value="WH-like_DNA-bd_sf"/>
</dbReference>
<evidence type="ECO:0000256" key="2">
    <source>
        <dbReference type="ARBA" id="ARBA00023125"/>
    </source>
</evidence>
<dbReference type="SUPFAM" id="SSF48008">
    <property type="entry name" value="GntR ligand-binding domain-like"/>
    <property type="match status" value="1"/>
</dbReference>
<dbReference type="InterPro" id="IPR000524">
    <property type="entry name" value="Tscrpt_reg_HTH_GntR"/>
</dbReference>
<dbReference type="Pfam" id="PF07729">
    <property type="entry name" value="FCD"/>
    <property type="match status" value="1"/>
</dbReference>
<dbReference type="AlphaFoldDB" id="A0A839XJK4"/>
<dbReference type="SMART" id="SM00345">
    <property type="entry name" value="HTH_GNTR"/>
    <property type="match status" value="1"/>
</dbReference>
<feature type="region of interest" description="Disordered" evidence="4">
    <location>
        <begin position="1"/>
        <end position="40"/>
    </location>
</feature>
<evidence type="ECO:0000256" key="4">
    <source>
        <dbReference type="SAM" id="MobiDB-lite"/>
    </source>
</evidence>
<dbReference type="GO" id="GO:0003677">
    <property type="term" value="F:DNA binding"/>
    <property type="evidence" value="ECO:0007669"/>
    <property type="project" value="UniProtKB-KW"/>
</dbReference>
<accession>A0A839XJK4</accession>
<sequence>MSTSDRSHPPAPATDSPATGGEPDPRRPDEPSPPRPAGERVYDWVKERILDGRLPGGELLSEGDAATALNLSRTPVREAFLRLEVEGLLRLYPKRGALVVPVSPNEVDEVTEARILLESHAAERVIDRGDAAEVAARMRTVLDRQRELDMPDDRARFSALDREFHATLVDAAGNGLISHFYSGLHDRQVRMATSALRRVPDRRQEILAEHDRLCGLLEGGDAAGFRSTLTEHISGTHGALLDS</sequence>
<dbReference type="PANTHER" id="PTHR43537:SF24">
    <property type="entry name" value="GLUCONATE OPERON TRANSCRIPTIONAL REPRESSOR"/>
    <property type="match status" value="1"/>
</dbReference>
<evidence type="ECO:0000256" key="1">
    <source>
        <dbReference type="ARBA" id="ARBA00023015"/>
    </source>
</evidence>
<dbReference type="InterPro" id="IPR036390">
    <property type="entry name" value="WH_DNA-bd_sf"/>
</dbReference>
<feature type="domain" description="HTH gntR-type" evidence="5">
    <location>
        <begin position="35"/>
        <end position="102"/>
    </location>
</feature>
<evidence type="ECO:0000256" key="3">
    <source>
        <dbReference type="ARBA" id="ARBA00023163"/>
    </source>
</evidence>
<keyword evidence="2 6" id="KW-0238">DNA-binding</keyword>
<evidence type="ECO:0000259" key="5">
    <source>
        <dbReference type="PROSITE" id="PS50949"/>
    </source>
</evidence>
<dbReference type="GO" id="GO:0003700">
    <property type="term" value="F:DNA-binding transcription factor activity"/>
    <property type="evidence" value="ECO:0007669"/>
    <property type="project" value="InterPro"/>
</dbReference>
<comment type="caution">
    <text evidence="6">The sequence shown here is derived from an EMBL/GenBank/DDBJ whole genome shotgun (WGS) entry which is preliminary data.</text>
</comment>
<dbReference type="InterPro" id="IPR008920">
    <property type="entry name" value="TF_FadR/GntR_C"/>
</dbReference>
<dbReference type="Gene3D" id="1.20.120.530">
    <property type="entry name" value="GntR ligand-binding domain-like"/>
    <property type="match status" value="1"/>
</dbReference>
<dbReference type="InterPro" id="IPR011711">
    <property type="entry name" value="GntR_C"/>
</dbReference>
<dbReference type="EMBL" id="JACIBS010000001">
    <property type="protein sequence ID" value="MBB3661939.1"/>
    <property type="molecule type" value="Genomic_DNA"/>
</dbReference>
<keyword evidence="3" id="KW-0804">Transcription</keyword>
<dbReference type="SMART" id="SM00895">
    <property type="entry name" value="FCD"/>
    <property type="match status" value="1"/>
</dbReference>
<dbReference type="SUPFAM" id="SSF46785">
    <property type="entry name" value="Winged helix' DNA-binding domain"/>
    <property type="match status" value="1"/>
</dbReference>
<keyword evidence="1" id="KW-0805">Transcription regulation</keyword>
<dbReference type="Gene3D" id="1.10.10.10">
    <property type="entry name" value="Winged helix-like DNA-binding domain superfamily/Winged helix DNA-binding domain"/>
    <property type="match status" value="1"/>
</dbReference>
<reference evidence="6 7" key="1">
    <citation type="submission" date="2020-08" db="EMBL/GenBank/DDBJ databases">
        <title>Sequencing the genomes of 1000 actinobacteria strains.</title>
        <authorList>
            <person name="Klenk H.-P."/>
        </authorList>
    </citation>
    <scope>NUCLEOTIDE SEQUENCE [LARGE SCALE GENOMIC DNA]</scope>
    <source>
        <strain evidence="6 7">DSM 45267</strain>
    </source>
</reference>
<proteinExistence type="predicted"/>
<dbReference type="Proteomes" id="UP000564573">
    <property type="component" value="Unassembled WGS sequence"/>
</dbReference>
<dbReference type="CDD" id="cd07377">
    <property type="entry name" value="WHTH_GntR"/>
    <property type="match status" value="1"/>
</dbReference>